<proteinExistence type="predicted"/>
<name>A0A6L8K5C4_9BURK</name>
<reference evidence="3 4" key="1">
    <citation type="submission" date="2019-12" db="EMBL/GenBank/DDBJ databases">
        <title>Novel species isolated from a subtropical stream in China.</title>
        <authorList>
            <person name="Lu H."/>
        </authorList>
    </citation>
    <scope>NUCLEOTIDE SEQUENCE [LARGE SCALE GENOMIC DNA]</scope>
    <source>
        <strain evidence="3 4">FT135W</strain>
    </source>
</reference>
<evidence type="ECO:0000256" key="2">
    <source>
        <dbReference type="SAM" id="MobiDB-lite"/>
    </source>
</evidence>
<feature type="compositionally biased region" description="Low complexity" evidence="2">
    <location>
        <begin position="119"/>
        <end position="137"/>
    </location>
</feature>
<comment type="caution">
    <text evidence="3">The sequence shown here is derived from an EMBL/GenBank/DDBJ whole genome shotgun (WGS) entry which is preliminary data.</text>
</comment>
<accession>A0A6L8K5C4</accession>
<evidence type="ECO:0000313" key="4">
    <source>
        <dbReference type="Proteomes" id="UP000479335"/>
    </source>
</evidence>
<keyword evidence="1" id="KW-0175">Coiled coil</keyword>
<dbReference type="Proteomes" id="UP000479335">
    <property type="component" value="Unassembled WGS sequence"/>
</dbReference>
<dbReference type="RefSeq" id="WP_161004705.1">
    <property type="nucleotide sequence ID" value="NZ_WWCN01000001.1"/>
</dbReference>
<evidence type="ECO:0000256" key="1">
    <source>
        <dbReference type="SAM" id="Coils"/>
    </source>
</evidence>
<feature type="region of interest" description="Disordered" evidence="2">
    <location>
        <begin position="98"/>
        <end position="156"/>
    </location>
</feature>
<protein>
    <submittedName>
        <fullName evidence="3">Uncharacterized protein</fullName>
    </submittedName>
</protein>
<dbReference type="AlphaFoldDB" id="A0A6L8K5C4"/>
<keyword evidence="4" id="KW-1185">Reference proteome</keyword>
<organism evidence="3 4">
    <name type="scientific">Duganella flavida</name>
    <dbReference type="NCBI Taxonomy" id="2692175"/>
    <lineage>
        <taxon>Bacteria</taxon>
        <taxon>Pseudomonadati</taxon>
        <taxon>Pseudomonadota</taxon>
        <taxon>Betaproteobacteria</taxon>
        <taxon>Burkholderiales</taxon>
        <taxon>Oxalobacteraceae</taxon>
        <taxon>Telluria group</taxon>
        <taxon>Duganella</taxon>
    </lineage>
</organism>
<evidence type="ECO:0000313" key="3">
    <source>
        <dbReference type="EMBL" id="MYM21142.1"/>
    </source>
</evidence>
<feature type="coiled-coil region" evidence="1">
    <location>
        <begin position="48"/>
        <end position="97"/>
    </location>
</feature>
<gene>
    <name evidence="3" type="ORF">GTP46_00575</name>
</gene>
<dbReference type="EMBL" id="WWCN01000001">
    <property type="protein sequence ID" value="MYM21142.1"/>
    <property type="molecule type" value="Genomic_DNA"/>
</dbReference>
<sequence>MFSISAISSSSSASSDAYQDFLQKKVELAKKNAAALDALSQRADQDQKALARQRVVEIKKEIESLRKMLALFGGKDAKALLQQLKQLASQLKQASGILRATPDSSVPDDPSAGKDSSDGYAAYAEQQASADAEAAGSTNVQIAPPDMQRAEDDKLLEGATQALKSLKSTAERLVKQQEGRA</sequence>